<organism evidence="1 2">
    <name type="scientific">Prorocentrum cordatum</name>
    <dbReference type="NCBI Taxonomy" id="2364126"/>
    <lineage>
        <taxon>Eukaryota</taxon>
        <taxon>Sar</taxon>
        <taxon>Alveolata</taxon>
        <taxon>Dinophyceae</taxon>
        <taxon>Prorocentrales</taxon>
        <taxon>Prorocentraceae</taxon>
        <taxon>Prorocentrum</taxon>
    </lineage>
</organism>
<feature type="non-terminal residue" evidence="1">
    <location>
        <position position="153"/>
    </location>
</feature>
<evidence type="ECO:0000313" key="1">
    <source>
        <dbReference type="EMBL" id="CAK0796767.1"/>
    </source>
</evidence>
<name>A0ABN9PUS5_9DINO</name>
<feature type="non-terminal residue" evidence="1">
    <location>
        <position position="1"/>
    </location>
</feature>
<dbReference type="Proteomes" id="UP001189429">
    <property type="component" value="Unassembled WGS sequence"/>
</dbReference>
<sequence>DTSQKFFKTLQEHSDAVFALEDKDPNSLWMVDPKCMMARWLSILAYAPHRWQAGRHQCAKPKHSCFRNICSFAKFPSRRLYRYLSRAAVFAVETVNPGWACRGLEDGALNLVAQFAKLEKNASLNPKCLWCGTPMEAPGTLVADAGQAYEEIP</sequence>
<accession>A0ABN9PUS5</accession>
<proteinExistence type="predicted"/>
<evidence type="ECO:0000313" key="2">
    <source>
        <dbReference type="Proteomes" id="UP001189429"/>
    </source>
</evidence>
<protein>
    <submittedName>
        <fullName evidence="1">Uncharacterized protein</fullName>
    </submittedName>
</protein>
<gene>
    <name evidence="1" type="ORF">PCOR1329_LOCUS6053</name>
</gene>
<keyword evidence="2" id="KW-1185">Reference proteome</keyword>
<reference evidence="1" key="1">
    <citation type="submission" date="2023-10" db="EMBL/GenBank/DDBJ databases">
        <authorList>
            <person name="Chen Y."/>
            <person name="Shah S."/>
            <person name="Dougan E. K."/>
            <person name="Thang M."/>
            <person name="Chan C."/>
        </authorList>
    </citation>
    <scope>NUCLEOTIDE SEQUENCE [LARGE SCALE GENOMIC DNA]</scope>
</reference>
<comment type="caution">
    <text evidence="1">The sequence shown here is derived from an EMBL/GenBank/DDBJ whole genome shotgun (WGS) entry which is preliminary data.</text>
</comment>
<dbReference type="EMBL" id="CAUYUJ010001619">
    <property type="protein sequence ID" value="CAK0796767.1"/>
    <property type="molecule type" value="Genomic_DNA"/>
</dbReference>